<evidence type="ECO:0000313" key="3">
    <source>
        <dbReference type="Proteomes" id="UP000053593"/>
    </source>
</evidence>
<proteinExistence type="predicted"/>
<sequence length="190" mass="20874">MPSCSVSPTSLPQHTCWQSSCNFQAPELTPSSSKESLLPHTLQEVEYACHIANLEEELCNAKSQWDAATTHAVLSAQELSILKHKYNKKAEKKDGSRQVVTDARVLMSWEGKEQAAADAAKKAAKKKAEADRKEKQRQAEHTDIIRHADQEQSSSTFTGSLTSKSKSALIDICFALNLLSDNMNVDALCA</sequence>
<dbReference type="AlphaFoldDB" id="A0A0D0B2U4"/>
<dbReference type="EMBL" id="KN834790">
    <property type="protein sequence ID" value="KIK57475.1"/>
    <property type="molecule type" value="Genomic_DNA"/>
</dbReference>
<dbReference type="HOGENOM" id="CLU_122951_0_0_1"/>
<feature type="region of interest" description="Disordered" evidence="1">
    <location>
        <begin position="118"/>
        <end position="160"/>
    </location>
</feature>
<evidence type="ECO:0000313" key="2">
    <source>
        <dbReference type="EMBL" id="KIK57475.1"/>
    </source>
</evidence>
<reference evidence="2 3" key="1">
    <citation type="submission" date="2014-04" db="EMBL/GenBank/DDBJ databases">
        <title>Evolutionary Origins and Diversification of the Mycorrhizal Mutualists.</title>
        <authorList>
            <consortium name="DOE Joint Genome Institute"/>
            <consortium name="Mycorrhizal Genomics Consortium"/>
            <person name="Kohler A."/>
            <person name="Kuo A."/>
            <person name="Nagy L.G."/>
            <person name="Floudas D."/>
            <person name="Copeland A."/>
            <person name="Barry K.W."/>
            <person name="Cichocki N."/>
            <person name="Veneault-Fourrey C."/>
            <person name="LaButti K."/>
            <person name="Lindquist E.A."/>
            <person name="Lipzen A."/>
            <person name="Lundell T."/>
            <person name="Morin E."/>
            <person name="Murat C."/>
            <person name="Riley R."/>
            <person name="Ohm R."/>
            <person name="Sun H."/>
            <person name="Tunlid A."/>
            <person name="Henrissat B."/>
            <person name="Grigoriev I.V."/>
            <person name="Hibbett D.S."/>
            <person name="Martin F."/>
        </authorList>
    </citation>
    <scope>NUCLEOTIDE SEQUENCE [LARGE SCALE GENOMIC DNA]</scope>
    <source>
        <strain evidence="2 3">FD-317 M1</strain>
    </source>
</reference>
<protein>
    <submittedName>
        <fullName evidence="2">Uncharacterized protein</fullName>
    </submittedName>
</protein>
<keyword evidence="3" id="KW-1185">Reference proteome</keyword>
<accession>A0A0D0B2U4</accession>
<dbReference type="Proteomes" id="UP000053593">
    <property type="component" value="Unassembled WGS sequence"/>
</dbReference>
<evidence type="ECO:0000256" key="1">
    <source>
        <dbReference type="SAM" id="MobiDB-lite"/>
    </source>
</evidence>
<dbReference type="OrthoDB" id="3054813at2759"/>
<feature type="compositionally biased region" description="Polar residues" evidence="1">
    <location>
        <begin position="151"/>
        <end position="160"/>
    </location>
</feature>
<feature type="compositionally biased region" description="Basic and acidic residues" evidence="1">
    <location>
        <begin position="118"/>
        <end position="150"/>
    </location>
</feature>
<organism evidence="2 3">
    <name type="scientific">Collybiopsis luxurians FD-317 M1</name>
    <dbReference type="NCBI Taxonomy" id="944289"/>
    <lineage>
        <taxon>Eukaryota</taxon>
        <taxon>Fungi</taxon>
        <taxon>Dikarya</taxon>
        <taxon>Basidiomycota</taxon>
        <taxon>Agaricomycotina</taxon>
        <taxon>Agaricomycetes</taxon>
        <taxon>Agaricomycetidae</taxon>
        <taxon>Agaricales</taxon>
        <taxon>Marasmiineae</taxon>
        <taxon>Omphalotaceae</taxon>
        <taxon>Collybiopsis</taxon>
        <taxon>Collybiopsis luxurians</taxon>
    </lineage>
</organism>
<gene>
    <name evidence="2" type="ORF">GYMLUDRAFT_246820</name>
</gene>
<name>A0A0D0B2U4_9AGAR</name>